<dbReference type="EMBL" id="AP025225">
    <property type="protein sequence ID" value="BDB96577.1"/>
    <property type="molecule type" value="Genomic_DNA"/>
</dbReference>
<organism evidence="3 4">
    <name type="scientific">Candidatus Hydrogenosomobacter endosymbioticus</name>
    <dbReference type="NCBI Taxonomy" id="2558174"/>
    <lineage>
        <taxon>Bacteria</taxon>
        <taxon>Pseudomonadati</taxon>
        <taxon>Pseudomonadota</taxon>
        <taxon>Alphaproteobacteria</taxon>
        <taxon>Holosporales</taxon>
        <taxon>Holosporaceae</taxon>
        <taxon>Candidatus Hydrogenosomobacter</taxon>
    </lineage>
</organism>
<dbReference type="Pfam" id="PF01875">
    <property type="entry name" value="Memo"/>
    <property type="match status" value="1"/>
</dbReference>
<name>A0ABM7V9U8_9PROT</name>
<dbReference type="RefSeq" id="WP_236865045.1">
    <property type="nucleotide sequence ID" value="NZ_AP025225.1"/>
</dbReference>
<dbReference type="NCBIfam" id="TIGR00296">
    <property type="entry name" value="TIGR00296 family protein"/>
    <property type="match status" value="1"/>
</dbReference>
<gene>
    <name evidence="3" type="ORF">HYD_7100</name>
</gene>
<dbReference type="PANTHER" id="PTHR11060">
    <property type="entry name" value="PROTEIN MEMO1"/>
    <property type="match status" value="1"/>
</dbReference>
<dbReference type="Pfam" id="PF01871">
    <property type="entry name" value="AMMECR1"/>
    <property type="match status" value="1"/>
</dbReference>
<dbReference type="InterPro" id="IPR036071">
    <property type="entry name" value="AMMECR1_dom_sf"/>
</dbReference>
<dbReference type="CDD" id="cd07361">
    <property type="entry name" value="MEMO_like"/>
    <property type="match status" value="1"/>
</dbReference>
<dbReference type="SUPFAM" id="SSF143447">
    <property type="entry name" value="AMMECR1-like"/>
    <property type="match status" value="1"/>
</dbReference>
<dbReference type="InterPro" id="IPR027623">
    <property type="entry name" value="AmmeMemoSam_A"/>
</dbReference>
<dbReference type="Gene3D" id="3.40.830.10">
    <property type="entry name" value="LigB-like"/>
    <property type="match status" value="1"/>
</dbReference>
<dbReference type="InterPro" id="IPR023473">
    <property type="entry name" value="AMMECR1"/>
</dbReference>
<evidence type="ECO:0000313" key="3">
    <source>
        <dbReference type="EMBL" id="BDB96577.1"/>
    </source>
</evidence>
<evidence type="ECO:0000256" key="1">
    <source>
        <dbReference type="ARBA" id="ARBA00006315"/>
    </source>
</evidence>
<evidence type="ECO:0000313" key="4">
    <source>
        <dbReference type="Proteomes" id="UP001320209"/>
    </source>
</evidence>
<feature type="domain" description="AMMECR1" evidence="2">
    <location>
        <begin position="296"/>
        <end position="479"/>
    </location>
</feature>
<comment type="similarity">
    <text evidence="1">Belongs to the MEMO1 family.</text>
</comment>
<dbReference type="InterPro" id="IPR002737">
    <property type="entry name" value="MEMO1_fam"/>
</dbReference>
<sequence length="479" mass="53005">MACCTDRAEAEKTIRSPAVAGSFYNENKKILLKQISEFLSEPCTLYKDSMYEPLVLFAPHAGYEYSGKTAGCAYQALRSTQFDTVILIGPKHSSRIEGAILFGGGNWSSPLGTTETDEDVTKIIADESPEIVYDQAIHDEEHSLETQLPFIQALQPNAQIVPILINDVKFAPILASAIKSAISKSGKKILIIASSDMSHHLHDDITRMRDKITIKAIKSINIRGLQSLIDSGQSELCGAAAVMTALNVLKSMPDSRVTVLRYNTSAESSGDYEKSVGYMGAVGEIARVEGPTKGTSEKKNQLSEEQKNILKIIALKSLHNINKSGDNTEDIDVKDRRLNQHKAVFVTLKDKNGNLRGCIGRILPEEPLWKAVYHMARQAALEDSRFQPVREREIPSLSIEISVLTTPVKVRSHNEIKFPGHGVIVKKYGKSGVYLPQVSEQFATKEEFLDSLCSSKADLDEKCWKDENTEILVFETESF</sequence>
<accession>A0ABM7V9U8</accession>
<dbReference type="NCBIfam" id="TIGR04335">
    <property type="entry name" value="AmmeMemoSam_A"/>
    <property type="match status" value="1"/>
</dbReference>
<dbReference type="Gene3D" id="3.30.700.20">
    <property type="entry name" value="Hypothetical protein ph0010, domain 1"/>
    <property type="match status" value="1"/>
</dbReference>
<keyword evidence="4" id="KW-1185">Reference proteome</keyword>
<proteinExistence type="inferred from homology"/>
<protein>
    <recommendedName>
        <fullName evidence="2">AMMECR1 domain-containing protein</fullName>
    </recommendedName>
</protein>
<reference evidence="3" key="1">
    <citation type="submission" date="2021-10" db="EMBL/GenBank/DDBJ databases">
        <title>Genome Sequence of The Candidatus Hydrogeosomobacter endosymbioticus, an Intracellular Bacterial Symbiont of the Anaerobic Ciliate GW7.</title>
        <authorList>
            <person name="Shiohama Y."/>
            <person name="Shinzato N."/>
        </authorList>
    </citation>
    <scope>NUCLEOTIDE SEQUENCE [LARGE SCALE GENOMIC DNA]</scope>
    <source>
        <strain evidence="3">200920</strain>
    </source>
</reference>
<dbReference type="InterPro" id="IPR002733">
    <property type="entry name" value="AMMECR1_domain"/>
</dbReference>
<dbReference type="NCBIfam" id="TIGR04336">
    <property type="entry name" value="AmmeMemoSam_B"/>
    <property type="match status" value="1"/>
</dbReference>
<dbReference type="PROSITE" id="PS51112">
    <property type="entry name" value="AMMECR1"/>
    <property type="match status" value="1"/>
</dbReference>
<dbReference type="InterPro" id="IPR027485">
    <property type="entry name" value="AMMECR1_N"/>
</dbReference>
<dbReference type="PANTHER" id="PTHR11060:SF0">
    <property type="entry name" value="PROTEIN MEMO1"/>
    <property type="match status" value="1"/>
</dbReference>
<dbReference type="Proteomes" id="UP001320209">
    <property type="component" value="Chromosome"/>
</dbReference>
<dbReference type="Gene3D" id="3.30.1490.150">
    <property type="entry name" value="Hypothetical protein ph0010, domain 2"/>
    <property type="match status" value="1"/>
</dbReference>
<evidence type="ECO:0000259" key="2">
    <source>
        <dbReference type="PROSITE" id="PS51112"/>
    </source>
</evidence>